<comment type="similarity">
    <text evidence="6">Belongs to the BamD family.</text>
</comment>
<proteinExistence type="inferred from homology"/>
<dbReference type="GO" id="GO:0043165">
    <property type="term" value="P:Gram-negative-bacterium-type cell outer membrane assembly"/>
    <property type="evidence" value="ECO:0007669"/>
    <property type="project" value="UniProtKB-UniRule"/>
</dbReference>
<dbReference type="FunFam" id="1.25.40.10:FF:000419">
    <property type="entry name" value="Outer membrane protein assembly factor BamD"/>
    <property type="match status" value="1"/>
</dbReference>
<evidence type="ECO:0000259" key="9">
    <source>
        <dbReference type="Pfam" id="PF13525"/>
    </source>
</evidence>
<sequence>MLARLLLIIASVTFLAACSSQDEGPKYTTEKDFYEAAQQQLKARQWETAIDNLQALEANFPFGTYAEQAQLELIYAYYRNFEHEASSAAADRFIRLHPQHRSVDYAFYMKGLASFTEGSGMFERFLPTDLTQRDPGAARQSFAHFSQLLARFPNSQYAPDARKRMIYLRNLLARYEIHVANYYMKRGAWVAAANRGRYVVENFQQTPAVPDALAVMVQSYHALDMDDLSANTLATLKTNYPTHPAFKSNGEFNYQHSGRLEERSWISYATFGLFDKKDPPGFDSREQYNPEYFRENQAPPEGV</sequence>
<dbReference type="Proteomes" id="UP000787472">
    <property type="component" value="Unassembled WGS sequence"/>
</dbReference>
<evidence type="ECO:0000256" key="3">
    <source>
        <dbReference type="ARBA" id="ARBA00023139"/>
    </source>
</evidence>
<name>A0A9E5T4A6_9GAMM</name>
<keyword evidence="2 6" id="KW-0472">Membrane</keyword>
<dbReference type="Pfam" id="PF13525">
    <property type="entry name" value="YfiO"/>
    <property type="match status" value="1"/>
</dbReference>
<dbReference type="PROSITE" id="PS51257">
    <property type="entry name" value="PROKAR_LIPOPROTEIN"/>
    <property type="match status" value="1"/>
</dbReference>
<keyword evidence="1 6" id="KW-0732">Signal</keyword>
<dbReference type="InterPro" id="IPR039565">
    <property type="entry name" value="BamD-like"/>
</dbReference>
<dbReference type="InterPro" id="IPR017689">
    <property type="entry name" value="BamD"/>
</dbReference>
<comment type="subunit">
    <text evidence="6">Part of the Bam complex.</text>
</comment>
<evidence type="ECO:0000313" key="10">
    <source>
        <dbReference type="EMBL" id="NHO67744.1"/>
    </source>
</evidence>
<feature type="chain" id="PRO_5039097144" description="Outer membrane protein assembly factor BamD" evidence="8">
    <location>
        <begin position="17"/>
        <end position="303"/>
    </location>
</feature>
<accession>A0A9E5T4A6</accession>
<evidence type="ECO:0000256" key="2">
    <source>
        <dbReference type="ARBA" id="ARBA00023136"/>
    </source>
</evidence>
<evidence type="ECO:0000256" key="4">
    <source>
        <dbReference type="ARBA" id="ARBA00023237"/>
    </source>
</evidence>
<comment type="caution">
    <text evidence="10">The sequence shown here is derived from an EMBL/GenBank/DDBJ whole genome shotgun (WGS) entry which is preliminary data.</text>
</comment>
<keyword evidence="4 6" id="KW-0998">Cell outer membrane</keyword>
<keyword evidence="3 6" id="KW-0564">Palmitate</keyword>
<dbReference type="CDD" id="cd15830">
    <property type="entry name" value="BamD"/>
    <property type="match status" value="1"/>
</dbReference>
<evidence type="ECO:0000256" key="6">
    <source>
        <dbReference type="HAMAP-Rule" id="MF_00922"/>
    </source>
</evidence>
<dbReference type="NCBIfam" id="TIGR03302">
    <property type="entry name" value="OM_YfiO"/>
    <property type="match status" value="1"/>
</dbReference>
<dbReference type="PANTHER" id="PTHR37423">
    <property type="entry name" value="SOLUBLE LYTIC MUREIN TRANSGLYCOSYLASE-RELATED"/>
    <property type="match status" value="1"/>
</dbReference>
<reference evidence="10" key="1">
    <citation type="submission" date="2020-03" db="EMBL/GenBank/DDBJ databases">
        <authorList>
            <person name="Guo F."/>
        </authorList>
    </citation>
    <scope>NUCLEOTIDE SEQUENCE</scope>
    <source>
        <strain evidence="10">JCM 30134</strain>
    </source>
</reference>
<dbReference type="InterPro" id="IPR011990">
    <property type="entry name" value="TPR-like_helical_dom_sf"/>
</dbReference>
<evidence type="ECO:0000256" key="1">
    <source>
        <dbReference type="ARBA" id="ARBA00022729"/>
    </source>
</evidence>
<dbReference type="Gene3D" id="1.25.40.10">
    <property type="entry name" value="Tetratricopeptide repeat domain"/>
    <property type="match status" value="1"/>
</dbReference>
<dbReference type="RefSeq" id="WP_167191028.1">
    <property type="nucleotide sequence ID" value="NZ_JAAONZ010000019.1"/>
</dbReference>
<comment type="subcellular location">
    <subcellularLocation>
        <location evidence="6">Cell outer membrane</location>
        <topology evidence="6">Lipid-anchor</topology>
    </subcellularLocation>
</comment>
<dbReference type="GO" id="GO:1990063">
    <property type="term" value="C:Bam protein complex"/>
    <property type="evidence" value="ECO:0007669"/>
    <property type="project" value="TreeGrafter"/>
</dbReference>
<feature type="signal peptide" evidence="8">
    <location>
        <begin position="1"/>
        <end position="16"/>
    </location>
</feature>
<dbReference type="GO" id="GO:0051205">
    <property type="term" value="P:protein insertion into membrane"/>
    <property type="evidence" value="ECO:0007669"/>
    <property type="project" value="UniProtKB-UniRule"/>
</dbReference>
<dbReference type="AlphaFoldDB" id="A0A9E5T4A6"/>
<keyword evidence="5 6" id="KW-0449">Lipoprotein</keyword>
<protein>
    <recommendedName>
        <fullName evidence="6">Outer membrane protein assembly factor BamD</fullName>
    </recommendedName>
</protein>
<feature type="region of interest" description="Disordered" evidence="7">
    <location>
        <begin position="277"/>
        <end position="303"/>
    </location>
</feature>
<gene>
    <name evidence="6" type="primary">bamD</name>
    <name evidence="10" type="ORF">G8770_19530</name>
</gene>
<evidence type="ECO:0000256" key="5">
    <source>
        <dbReference type="ARBA" id="ARBA00023288"/>
    </source>
</evidence>
<evidence type="ECO:0000256" key="7">
    <source>
        <dbReference type="SAM" id="MobiDB-lite"/>
    </source>
</evidence>
<evidence type="ECO:0000256" key="8">
    <source>
        <dbReference type="SAM" id="SignalP"/>
    </source>
</evidence>
<dbReference type="HAMAP" id="MF_00922">
    <property type="entry name" value="OM_assembly_BamD"/>
    <property type="match status" value="1"/>
</dbReference>
<dbReference type="PANTHER" id="PTHR37423:SF1">
    <property type="entry name" value="OUTER MEMBRANE PROTEIN ASSEMBLY FACTOR BAMD"/>
    <property type="match status" value="1"/>
</dbReference>
<evidence type="ECO:0000313" key="11">
    <source>
        <dbReference type="Proteomes" id="UP000787472"/>
    </source>
</evidence>
<feature type="domain" description="Outer membrane lipoprotein BamD-like" evidence="9">
    <location>
        <begin position="29"/>
        <end position="231"/>
    </location>
</feature>
<keyword evidence="11" id="KW-1185">Reference proteome</keyword>
<feature type="compositionally biased region" description="Basic and acidic residues" evidence="7">
    <location>
        <begin position="277"/>
        <end position="294"/>
    </location>
</feature>
<dbReference type="EMBL" id="JAAONZ010000019">
    <property type="protein sequence ID" value="NHO67744.1"/>
    <property type="molecule type" value="Genomic_DNA"/>
</dbReference>
<organism evidence="10 11">
    <name type="scientific">Pseudomaricurvus hydrocarbonicus</name>
    <dbReference type="NCBI Taxonomy" id="1470433"/>
    <lineage>
        <taxon>Bacteria</taxon>
        <taxon>Pseudomonadati</taxon>
        <taxon>Pseudomonadota</taxon>
        <taxon>Gammaproteobacteria</taxon>
        <taxon>Cellvibrionales</taxon>
        <taxon>Cellvibrionaceae</taxon>
        <taxon>Pseudomaricurvus</taxon>
    </lineage>
</organism>
<comment type="function">
    <text evidence="6">Part of the outer membrane protein assembly complex, which is involved in assembly and insertion of beta-barrel proteins into the outer membrane.</text>
</comment>